<gene>
    <name evidence="1" type="ORF">SAMN04488523_11756</name>
</gene>
<keyword evidence="2" id="KW-1185">Reference proteome</keyword>
<name>A0A1I2FVT9_9RHOB</name>
<dbReference type="AlphaFoldDB" id="A0A1I2FVT9"/>
<dbReference type="Proteomes" id="UP000198977">
    <property type="component" value="Unassembled WGS sequence"/>
</dbReference>
<accession>A0A1I2FVT9</accession>
<reference evidence="1 2" key="1">
    <citation type="submission" date="2016-10" db="EMBL/GenBank/DDBJ databases">
        <authorList>
            <person name="de Groot N.N."/>
        </authorList>
    </citation>
    <scope>NUCLEOTIDE SEQUENCE [LARGE SCALE GENOMIC DNA]</scope>
    <source>
        <strain evidence="1 2">DSM 11443</strain>
    </source>
</reference>
<dbReference type="InterPro" id="IPR027417">
    <property type="entry name" value="P-loop_NTPase"/>
</dbReference>
<dbReference type="Gene3D" id="3.40.50.300">
    <property type="entry name" value="P-loop containing nucleotide triphosphate hydrolases"/>
    <property type="match status" value="1"/>
</dbReference>
<sequence>MMAVENIIKSLKSWKAALGDSIEKHMTQEGEYFEIQGQKVEWNLGFCGFVVQQYKAKSSGGQRQAVAAFERIIQKQKQELEVLCGFFNESSSDVDLGEIPTLSSVVPLSQQAHAPIFELASKDGVVGSQYTRVSEAATFFHRISENLLQRVDQ</sequence>
<proteinExistence type="predicted"/>
<evidence type="ECO:0000313" key="2">
    <source>
        <dbReference type="Proteomes" id="UP000198977"/>
    </source>
</evidence>
<protein>
    <submittedName>
        <fullName evidence="1">Uncharacterized protein</fullName>
    </submittedName>
</protein>
<dbReference type="EMBL" id="FOMW01000017">
    <property type="protein sequence ID" value="SFF08626.1"/>
    <property type="molecule type" value="Genomic_DNA"/>
</dbReference>
<organism evidence="1 2">
    <name type="scientific">Sulfitobacter brevis</name>
    <dbReference type="NCBI Taxonomy" id="74348"/>
    <lineage>
        <taxon>Bacteria</taxon>
        <taxon>Pseudomonadati</taxon>
        <taxon>Pseudomonadota</taxon>
        <taxon>Alphaproteobacteria</taxon>
        <taxon>Rhodobacterales</taxon>
        <taxon>Roseobacteraceae</taxon>
        <taxon>Sulfitobacter</taxon>
    </lineage>
</organism>
<dbReference type="STRING" id="74348.SAMN04488523_11756"/>
<evidence type="ECO:0000313" key="1">
    <source>
        <dbReference type="EMBL" id="SFF08626.1"/>
    </source>
</evidence>